<dbReference type="PROSITE" id="PS00122">
    <property type="entry name" value="CARBOXYLESTERASE_B_1"/>
    <property type="match status" value="1"/>
</dbReference>
<evidence type="ECO:0000256" key="3">
    <source>
        <dbReference type="RuleBase" id="RU361235"/>
    </source>
</evidence>
<feature type="domain" description="Carboxylesterase type B" evidence="4">
    <location>
        <begin position="272"/>
        <end position="375"/>
    </location>
</feature>
<dbReference type="InterPro" id="IPR029058">
    <property type="entry name" value="AB_hydrolase_fold"/>
</dbReference>
<dbReference type="PANTHER" id="PTHR11559">
    <property type="entry name" value="CARBOXYLESTERASE"/>
    <property type="match status" value="1"/>
</dbReference>
<feature type="domain" description="Carboxylesterase type B" evidence="4">
    <location>
        <begin position="32"/>
        <end position="260"/>
    </location>
</feature>
<dbReference type="EC" id="3.1.1.-" evidence="3"/>
<organism evidence="5 6">
    <name type="scientific">Byssothecium circinans</name>
    <dbReference type="NCBI Taxonomy" id="147558"/>
    <lineage>
        <taxon>Eukaryota</taxon>
        <taxon>Fungi</taxon>
        <taxon>Dikarya</taxon>
        <taxon>Ascomycota</taxon>
        <taxon>Pezizomycotina</taxon>
        <taxon>Dothideomycetes</taxon>
        <taxon>Pleosporomycetidae</taxon>
        <taxon>Pleosporales</taxon>
        <taxon>Massarineae</taxon>
        <taxon>Massarinaceae</taxon>
        <taxon>Byssothecium</taxon>
    </lineage>
</organism>
<dbReference type="InterPro" id="IPR019826">
    <property type="entry name" value="Carboxylesterase_B_AS"/>
</dbReference>
<comment type="similarity">
    <text evidence="1 3">Belongs to the type-B carboxylesterase/lipase family.</text>
</comment>
<reference evidence="5" key="1">
    <citation type="journal article" date="2020" name="Stud. Mycol.">
        <title>101 Dothideomycetes genomes: a test case for predicting lifestyles and emergence of pathogens.</title>
        <authorList>
            <person name="Haridas S."/>
            <person name="Albert R."/>
            <person name="Binder M."/>
            <person name="Bloem J."/>
            <person name="Labutti K."/>
            <person name="Salamov A."/>
            <person name="Andreopoulos B."/>
            <person name="Baker S."/>
            <person name="Barry K."/>
            <person name="Bills G."/>
            <person name="Bluhm B."/>
            <person name="Cannon C."/>
            <person name="Castanera R."/>
            <person name="Culley D."/>
            <person name="Daum C."/>
            <person name="Ezra D."/>
            <person name="Gonzalez J."/>
            <person name="Henrissat B."/>
            <person name="Kuo A."/>
            <person name="Liang C."/>
            <person name="Lipzen A."/>
            <person name="Lutzoni F."/>
            <person name="Magnuson J."/>
            <person name="Mondo S."/>
            <person name="Nolan M."/>
            <person name="Ohm R."/>
            <person name="Pangilinan J."/>
            <person name="Park H.-J."/>
            <person name="Ramirez L."/>
            <person name="Alfaro M."/>
            <person name="Sun H."/>
            <person name="Tritt A."/>
            <person name="Yoshinaga Y."/>
            <person name="Zwiers L.-H."/>
            <person name="Turgeon B."/>
            <person name="Goodwin S."/>
            <person name="Spatafora J."/>
            <person name="Crous P."/>
            <person name="Grigoriev I."/>
        </authorList>
    </citation>
    <scope>NUCLEOTIDE SEQUENCE</scope>
    <source>
        <strain evidence="5">CBS 675.92</strain>
    </source>
</reference>
<dbReference type="InterPro" id="IPR002018">
    <property type="entry name" value="CarbesteraseB"/>
</dbReference>
<proteinExistence type="inferred from homology"/>
<evidence type="ECO:0000256" key="1">
    <source>
        <dbReference type="ARBA" id="ARBA00005964"/>
    </source>
</evidence>
<feature type="non-terminal residue" evidence="5">
    <location>
        <position position="410"/>
    </location>
</feature>
<dbReference type="Pfam" id="PF00135">
    <property type="entry name" value="COesterase"/>
    <property type="match status" value="2"/>
</dbReference>
<keyword evidence="6" id="KW-1185">Reference proteome</keyword>
<dbReference type="OrthoDB" id="408631at2759"/>
<sequence>MRPSSTSLMIVLPAKTVCLSASGHQRRLVARAASLPVIAWLYGGGFYTGGANVPYQNPIQWVERSQKHIVVSINYRLNIFGFPNGAGLASTEQNLGFLDQRLGLEWIRSNIANFGGDPKRITLWGQSAGAMSADFYNFAYPEDPIVHGYILHSGTAQIALSVDANNHSNFTYVASHLGCANLTAAAELSCLRRVPEKEIISFIENQSNTGVVPSLAFSYVPDNRIIFPNYTTRALSGRFSKKPALIGTTTNEGAAFAAYDRTSGPDPAEATFYTLSTFLCPTVQTTRDRYAAGAPTFRYLYGGNFSNISPQWWEGAYHSSDLPLVFGTSGIARGESTSFEKEVQDQMQDYWVAFAEDPVGGLKRVGWEEYEPEGGGVLFAWEGVVRQGIGVGKLEGACEGLVPKEGARPP</sequence>
<keyword evidence="2 3" id="KW-0378">Hydrolase</keyword>
<gene>
    <name evidence="5" type="ORF">CC80DRAFT_567684</name>
</gene>
<dbReference type="Proteomes" id="UP000800035">
    <property type="component" value="Unassembled WGS sequence"/>
</dbReference>
<protein>
    <recommendedName>
        <fullName evidence="3">Carboxylic ester hydrolase</fullName>
        <ecNumber evidence="3">3.1.1.-</ecNumber>
    </recommendedName>
</protein>
<evidence type="ECO:0000259" key="4">
    <source>
        <dbReference type="Pfam" id="PF00135"/>
    </source>
</evidence>
<dbReference type="EMBL" id="ML976999">
    <property type="protein sequence ID" value="KAF1954432.1"/>
    <property type="molecule type" value="Genomic_DNA"/>
</dbReference>
<dbReference type="SUPFAM" id="SSF53474">
    <property type="entry name" value="alpha/beta-Hydrolases"/>
    <property type="match status" value="1"/>
</dbReference>
<name>A0A6A5TRZ0_9PLEO</name>
<dbReference type="Gene3D" id="3.40.50.1820">
    <property type="entry name" value="alpha/beta hydrolase"/>
    <property type="match status" value="2"/>
</dbReference>
<dbReference type="AlphaFoldDB" id="A0A6A5TRZ0"/>
<dbReference type="InterPro" id="IPR050309">
    <property type="entry name" value="Type-B_Carboxylest/Lipase"/>
</dbReference>
<evidence type="ECO:0000313" key="6">
    <source>
        <dbReference type="Proteomes" id="UP000800035"/>
    </source>
</evidence>
<evidence type="ECO:0000256" key="2">
    <source>
        <dbReference type="ARBA" id="ARBA00022801"/>
    </source>
</evidence>
<dbReference type="GO" id="GO:0016787">
    <property type="term" value="F:hydrolase activity"/>
    <property type="evidence" value="ECO:0007669"/>
    <property type="project" value="UniProtKB-KW"/>
</dbReference>
<evidence type="ECO:0000313" key="5">
    <source>
        <dbReference type="EMBL" id="KAF1954432.1"/>
    </source>
</evidence>
<accession>A0A6A5TRZ0</accession>